<evidence type="ECO:0000256" key="1">
    <source>
        <dbReference type="SAM" id="MobiDB-lite"/>
    </source>
</evidence>
<accession>Q0TZC8</accession>
<dbReference type="EMBL" id="CH445360">
    <property type="protein sequence ID" value="EAT77480.1"/>
    <property type="molecule type" value="Genomic_DNA"/>
</dbReference>
<feature type="compositionally biased region" description="Low complexity" evidence="1">
    <location>
        <begin position="1"/>
        <end position="14"/>
    </location>
</feature>
<feature type="compositionally biased region" description="Basic and acidic residues" evidence="1">
    <location>
        <begin position="87"/>
        <end position="96"/>
    </location>
</feature>
<feature type="region of interest" description="Disordered" evidence="1">
    <location>
        <begin position="76"/>
        <end position="99"/>
    </location>
</feature>
<evidence type="ECO:0000313" key="2">
    <source>
        <dbReference type="EMBL" id="EAT77480.1"/>
    </source>
</evidence>
<dbReference type="RefSeq" id="XP_001805412.1">
    <property type="nucleotide sequence ID" value="XM_001805360.1"/>
</dbReference>
<proteinExistence type="predicted"/>
<gene>
    <name evidence="2" type="ORF">SNOG_15255</name>
</gene>
<evidence type="ECO:0000313" key="3">
    <source>
        <dbReference type="Proteomes" id="UP000001055"/>
    </source>
</evidence>
<sequence>MNGSTSQSQSQSQSHHCEHSSAADAARMQIGSQAGAAGEGRARDARMEPSRLAVQCAVAARYLGVVVPSIVTLAKPSTGARAATRRPTGESAEKSKLCPLPVHCPSTARRLPLS</sequence>
<dbReference type="KEGG" id="pno:SNOG_15255"/>
<dbReference type="GeneID" id="5982340"/>
<feature type="region of interest" description="Disordered" evidence="1">
    <location>
        <begin position="1"/>
        <end position="48"/>
    </location>
</feature>
<dbReference type="InParanoid" id="Q0TZC8"/>
<dbReference type="Proteomes" id="UP000001055">
    <property type="component" value="Unassembled WGS sequence"/>
</dbReference>
<reference evidence="3" key="1">
    <citation type="journal article" date="2007" name="Plant Cell">
        <title>Dothideomycete-plant interactions illuminated by genome sequencing and EST analysis of the wheat pathogen Stagonospora nodorum.</title>
        <authorList>
            <person name="Hane J.K."/>
            <person name="Lowe R.G."/>
            <person name="Solomon P.S."/>
            <person name="Tan K.C."/>
            <person name="Schoch C.L."/>
            <person name="Spatafora J.W."/>
            <person name="Crous P.W."/>
            <person name="Kodira C."/>
            <person name="Birren B.W."/>
            <person name="Galagan J.E."/>
            <person name="Torriani S.F."/>
            <person name="McDonald B.A."/>
            <person name="Oliver R.P."/>
        </authorList>
    </citation>
    <scope>NUCLEOTIDE SEQUENCE [LARGE SCALE GENOMIC DNA]</scope>
    <source>
        <strain evidence="3">SN15 / ATCC MYA-4574 / FGSC 10173</strain>
    </source>
</reference>
<name>Q0TZC8_PHANO</name>
<organism evidence="2 3">
    <name type="scientific">Phaeosphaeria nodorum (strain SN15 / ATCC MYA-4574 / FGSC 10173)</name>
    <name type="common">Glume blotch fungus</name>
    <name type="synonym">Parastagonospora nodorum</name>
    <dbReference type="NCBI Taxonomy" id="321614"/>
    <lineage>
        <taxon>Eukaryota</taxon>
        <taxon>Fungi</taxon>
        <taxon>Dikarya</taxon>
        <taxon>Ascomycota</taxon>
        <taxon>Pezizomycotina</taxon>
        <taxon>Dothideomycetes</taxon>
        <taxon>Pleosporomycetidae</taxon>
        <taxon>Pleosporales</taxon>
        <taxon>Pleosporineae</taxon>
        <taxon>Phaeosphaeriaceae</taxon>
        <taxon>Parastagonospora</taxon>
    </lineage>
</organism>
<dbReference type="AlphaFoldDB" id="Q0TZC8"/>
<protein>
    <submittedName>
        <fullName evidence="2">Uncharacterized protein</fullName>
    </submittedName>
</protein>